<reference evidence="4" key="1">
    <citation type="submission" date="2020-08" db="EMBL/GenBank/DDBJ databases">
        <title>Genome sequencing and assembly of the red palm weevil Rhynchophorus ferrugineus.</title>
        <authorList>
            <person name="Dias G.B."/>
            <person name="Bergman C.M."/>
            <person name="Manee M."/>
        </authorList>
    </citation>
    <scope>NUCLEOTIDE SEQUENCE</scope>
    <source>
        <strain evidence="4">AA-2017</strain>
        <tissue evidence="4">Whole larva</tissue>
    </source>
</reference>
<dbReference type="EC" id="3.4.13.19" evidence="1"/>
<comment type="caution">
    <text evidence="4">The sequence shown here is derived from an EMBL/GenBank/DDBJ whole genome shotgun (WGS) entry which is preliminary data.</text>
</comment>
<dbReference type="GO" id="GO:0070573">
    <property type="term" value="F:metallodipeptidase activity"/>
    <property type="evidence" value="ECO:0007669"/>
    <property type="project" value="InterPro"/>
</dbReference>
<keyword evidence="3" id="KW-0812">Transmembrane</keyword>
<protein>
    <recommendedName>
        <fullName evidence="1">Dipeptidase</fullName>
        <ecNumber evidence="1">3.4.13.19</ecNumber>
    </recommendedName>
</protein>
<gene>
    <name evidence="4" type="ORF">GWI33_011866</name>
</gene>
<dbReference type="Pfam" id="PF01244">
    <property type="entry name" value="Peptidase_M19"/>
    <property type="match status" value="1"/>
</dbReference>
<dbReference type="GO" id="GO:0098552">
    <property type="term" value="C:side of membrane"/>
    <property type="evidence" value="ECO:0007669"/>
    <property type="project" value="UniProtKB-KW"/>
</dbReference>
<sequence>MVPPCPRIASPSLSRETTFGVPPHPHYSRPPQYIRNVPPELYYPYDYDSCSCSSGSDTARVSFRGPWCVCLVVCVVVATLTAGLGLPLALGPHRNENASSEERLQLVRKLLKDSPLIDGHNDLPWNLRKFVHNQLNQLNLSKIKEEDPWLTSKWSHTDMPKLLAGGVGAQFWSAYVPCKSQHRDAVQITLEQIDAVQRLVQREKKYMQMVRSSEEIRTVHREGKIASLIGVEGGHALGSSLAVLRTFYNLGARYLTITHSCDIPWATGQDTVTNEGLSDFGKIVVREMNRLGMIVDLSHSSVYTARSAINVSSAPVIFSHSAAYSLCNSSRNVPDDVLKLVAQNGGLVMVNFYAYHVACSVNATISDVIRHINHIRKVAGVEHVGKHRNLLSLVKKVQS</sequence>
<evidence type="ECO:0000256" key="3">
    <source>
        <dbReference type="SAM" id="Phobius"/>
    </source>
</evidence>
<evidence type="ECO:0000256" key="2">
    <source>
        <dbReference type="SAM" id="MobiDB-lite"/>
    </source>
</evidence>
<evidence type="ECO:0000313" key="5">
    <source>
        <dbReference type="Proteomes" id="UP000625711"/>
    </source>
</evidence>
<dbReference type="InterPro" id="IPR008257">
    <property type="entry name" value="Pept_M19"/>
</dbReference>
<comment type="similarity">
    <text evidence="1">Belongs to the metallo-dependent hydrolases superfamily. Peptidase M19 family.</text>
</comment>
<feature type="transmembrane region" description="Helical" evidence="3">
    <location>
        <begin position="67"/>
        <end position="90"/>
    </location>
</feature>
<keyword evidence="3" id="KW-1133">Transmembrane helix</keyword>
<evidence type="ECO:0000313" key="4">
    <source>
        <dbReference type="EMBL" id="KAF7275323.1"/>
    </source>
</evidence>
<dbReference type="GO" id="GO:0006508">
    <property type="term" value="P:proteolysis"/>
    <property type="evidence" value="ECO:0007669"/>
    <property type="project" value="UniProtKB-KW"/>
</dbReference>
<dbReference type="Gene3D" id="3.20.20.140">
    <property type="entry name" value="Metal-dependent hydrolases"/>
    <property type="match status" value="1"/>
</dbReference>
<keyword evidence="1" id="KW-0482">Metalloprotease</keyword>
<dbReference type="CDD" id="cd01301">
    <property type="entry name" value="rDP_like"/>
    <property type="match status" value="1"/>
</dbReference>
<comment type="subunit">
    <text evidence="1">Homodimer; disulfide-linked.</text>
</comment>
<keyword evidence="1" id="KW-0224">Dipeptidase</keyword>
<evidence type="ECO:0000256" key="1">
    <source>
        <dbReference type="RuleBase" id="RU341113"/>
    </source>
</evidence>
<dbReference type="PANTHER" id="PTHR10443">
    <property type="entry name" value="MICROSOMAL DIPEPTIDASE"/>
    <property type="match status" value="1"/>
</dbReference>
<name>A0A834M965_RHYFE</name>
<proteinExistence type="inferred from homology"/>
<feature type="region of interest" description="Disordered" evidence="2">
    <location>
        <begin position="1"/>
        <end position="31"/>
    </location>
</feature>
<keyword evidence="5" id="KW-1185">Reference proteome</keyword>
<dbReference type="EMBL" id="JAACXV010010783">
    <property type="protein sequence ID" value="KAF7275323.1"/>
    <property type="molecule type" value="Genomic_DNA"/>
</dbReference>
<keyword evidence="1" id="KW-0479">Metal-binding</keyword>
<dbReference type="InterPro" id="IPR032466">
    <property type="entry name" value="Metal_Hydrolase"/>
</dbReference>
<comment type="subcellular location">
    <subcellularLocation>
        <location evidence="1">Membrane</location>
        <topology evidence="1">Lipid-anchor</topology>
        <topology evidence="1">GPI-anchor</topology>
    </subcellularLocation>
</comment>
<accession>A0A834M965</accession>
<comment type="cofactor">
    <cofactor evidence="1">
        <name>Zn(2+)</name>
        <dbReference type="ChEBI" id="CHEBI:29105"/>
    </cofactor>
</comment>
<organism evidence="4 5">
    <name type="scientific">Rhynchophorus ferrugineus</name>
    <name type="common">Red palm weevil</name>
    <name type="synonym">Curculio ferrugineus</name>
    <dbReference type="NCBI Taxonomy" id="354439"/>
    <lineage>
        <taxon>Eukaryota</taxon>
        <taxon>Metazoa</taxon>
        <taxon>Ecdysozoa</taxon>
        <taxon>Arthropoda</taxon>
        <taxon>Hexapoda</taxon>
        <taxon>Insecta</taxon>
        <taxon>Pterygota</taxon>
        <taxon>Neoptera</taxon>
        <taxon>Endopterygota</taxon>
        <taxon>Coleoptera</taxon>
        <taxon>Polyphaga</taxon>
        <taxon>Cucujiformia</taxon>
        <taxon>Curculionidae</taxon>
        <taxon>Dryophthorinae</taxon>
        <taxon>Rhynchophorus</taxon>
    </lineage>
</organism>
<dbReference type="OrthoDB" id="445695at2759"/>
<dbReference type="PANTHER" id="PTHR10443:SF12">
    <property type="entry name" value="DIPEPTIDASE"/>
    <property type="match status" value="1"/>
</dbReference>
<keyword evidence="1" id="KW-0449">Lipoprotein</keyword>
<keyword evidence="1" id="KW-1015">Disulfide bond</keyword>
<keyword evidence="3" id="KW-0472">Membrane</keyword>
<keyword evidence="1" id="KW-0325">Glycoprotein</keyword>
<dbReference type="SUPFAM" id="SSF51556">
    <property type="entry name" value="Metallo-dependent hydrolases"/>
    <property type="match status" value="1"/>
</dbReference>
<keyword evidence="1" id="KW-0862">Zinc</keyword>
<dbReference type="Proteomes" id="UP000625711">
    <property type="component" value="Unassembled WGS sequence"/>
</dbReference>
<comment type="catalytic activity">
    <reaction evidence="1">
        <text>an L-aminoacyl-L-amino acid + H2O = 2 an L-alpha-amino acid</text>
        <dbReference type="Rhea" id="RHEA:48940"/>
        <dbReference type="ChEBI" id="CHEBI:15377"/>
        <dbReference type="ChEBI" id="CHEBI:59869"/>
        <dbReference type="ChEBI" id="CHEBI:77460"/>
        <dbReference type="EC" id="3.4.13.19"/>
    </reaction>
</comment>
<keyword evidence="1" id="KW-0645">Protease</keyword>
<dbReference type="GO" id="GO:0046872">
    <property type="term" value="F:metal ion binding"/>
    <property type="evidence" value="ECO:0007669"/>
    <property type="project" value="UniProtKB-UniRule"/>
</dbReference>
<keyword evidence="1" id="KW-0336">GPI-anchor</keyword>
<keyword evidence="1" id="KW-0378">Hydrolase</keyword>
<dbReference type="AlphaFoldDB" id="A0A834M965"/>
<dbReference type="PROSITE" id="PS51365">
    <property type="entry name" value="RENAL_DIPEPTIDASE_2"/>
    <property type="match status" value="1"/>
</dbReference>